<organism evidence="9 10">
    <name type="scientific">Trichuris muris</name>
    <name type="common">Mouse whipworm</name>
    <dbReference type="NCBI Taxonomy" id="70415"/>
    <lineage>
        <taxon>Eukaryota</taxon>
        <taxon>Metazoa</taxon>
        <taxon>Ecdysozoa</taxon>
        <taxon>Nematoda</taxon>
        <taxon>Enoplea</taxon>
        <taxon>Dorylaimia</taxon>
        <taxon>Trichinellida</taxon>
        <taxon>Trichuridae</taxon>
        <taxon>Trichuris</taxon>
    </lineage>
</organism>
<comment type="similarity">
    <text evidence="7">Belongs to the KAE1 / TsaD family.</text>
</comment>
<dbReference type="InterPro" id="IPR043129">
    <property type="entry name" value="ATPase_NBD"/>
</dbReference>
<dbReference type="HAMAP" id="MF_01445">
    <property type="entry name" value="TsaD"/>
    <property type="match status" value="1"/>
</dbReference>
<dbReference type="STRING" id="70415.A0A5S6Q5H1"/>
<name>A0A5S6Q5H1_TRIMR</name>
<dbReference type="Gene3D" id="3.30.420.40">
    <property type="match status" value="2"/>
</dbReference>
<dbReference type="InterPro" id="IPR017861">
    <property type="entry name" value="KAE1/TsaD"/>
</dbReference>
<keyword evidence="3 7" id="KW-0819">tRNA processing</keyword>
<dbReference type="GO" id="GO:0046872">
    <property type="term" value="F:metal ion binding"/>
    <property type="evidence" value="ECO:0007669"/>
    <property type="project" value="UniProtKB-KW"/>
</dbReference>
<evidence type="ECO:0000256" key="2">
    <source>
        <dbReference type="ARBA" id="ARBA00022679"/>
    </source>
</evidence>
<protein>
    <recommendedName>
        <fullName evidence="1">N(6)-L-threonylcarbamoyladenine synthase</fullName>
        <ecNumber evidence="1">2.3.1.234</ecNumber>
    </recommendedName>
</protein>
<evidence type="ECO:0000256" key="4">
    <source>
        <dbReference type="ARBA" id="ARBA00022723"/>
    </source>
</evidence>
<dbReference type="CDD" id="cd24134">
    <property type="entry name" value="ASKHA_NBD_OSGEPL1_QRI7_euk"/>
    <property type="match status" value="1"/>
</dbReference>
<evidence type="ECO:0000256" key="6">
    <source>
        <dbReference type="ARBA" id="ARBA00048117"/>
    </source>
</evidence>
<dbReference type="PANTHER" id="PTHR11735">
    <property type="entry name" value="TRNA N6-ADENOSINE THREONYLCARBAMOYLTRANSFERASE"/>
    <property type="match status" value="1"/>
</dbReference>
<comment type="cofactor">
    <cofactor evidence="7">
        <name>a divalent metal cation</name>
        <dbReference type="ChEBI" id="CHEBI:60240"/>
    </cofactor>
    <text evidence="7">Binds 1 divalent metal cation per subunit.</text>
</comment>
<dbReference type="NCBIfam" id="TIGR03723">
    <property type="entry name" value="T6A_TsaD_YgjD"/>
    <property type="match status" value="1"/>
</dbReference>
<reference evidence="10" key="1">
    <citation type="submission" date="2019-12" db="UniProtKB">
        <authorList>
            <consortium name="WormBaseParasite"/>
        </authorList>
    </citation>
    <scope>IDENTIFICATION</scope>
</reference>
<dbReference type="WBParaSite" id="TMUE_0000002192.1">
    <property type="protein sequence ID" value="TMUE_0000002192.1"/>
    <property type="gene ID" value="WBGene00298045"/>
</dbReference>
<dbReference type="Proteomes" id="UP000046395">
    <property type="component" value="Unassembled WGS sequence"/>
</dbReference>
<sequence>MLRNNYSLFRAVTRGPNVRVRFRSVSNQNFPPVILGIETSCDDTGAAVIDGDGNILGEDLCSQQSYSTRFGGVIPTFAKAQHKLKIDAVVRNAIQRSGCSLQDIDAIAVTTKPGLPVCLKVGVDYAVNLCRSTKKPLIPIHHMAAHACTIRLLNRNASFPFLALLLSGGHSILTLVRSVNDFLLLGSTLDIAPGEAFDKVARRLQLCNIKAENETMSGGHLIEMYAQGGDPLAFQFPYPIRRRDCNFSFSGLASAAVRYIEKHELQSGSVIREDCGKLMDLCASFQHAVFRHIAKRLLRAMTYLEMKALQAGNDTKRLVVSGGVASNSYFRQGLDYVCQNNGYELLSPPPSLCTDNGVMIAWSQVM</sequence>
<dbReference type="GO" id="GO:0061711">
    <property type="term" value="F:tRNA N(6)-L-threonylcarbamoyladenine synthase activity"/>
    <property type="evidence" value="ECO:0007669"/>
    <property type="project" value="UniProtKB-EC"/>
</dbReference>
<dbReference type="GO" id="GO:0002949">
    <property type="term" value="P:tRNA threonylcarbamoyladenosine modification"/>
    <property type="evidence" value="ECO:0007669"/>
    <property type="project" value="UniProtKB-UniRule"/>
</dbReference>
<comment type="function">
    <text evidence="7">Required for the formation of a threonylcarbamoyl group on adenosine at position 37 (t(6)A37) in mitochondrial tRNAs that read codons beginning with adenine. Probably involved in the transfer of the threonylcarbamoyl moiety of threonylcarbamoyl-AMP (TC-AMP) to the N6 group of A37. Involved in mitochondrial genome maintenance.</text>
</comment>
<evidence type="ECO:0000256" key="7">
    <source>
        <dbReference type="HAMAP-Rule" id="MF_03179"/>
    </source>
</evidence>
<dbReference type="AlphaFoldDB" id="A0A5S6Q5H1"/>
<evidence type="ECO:0000256" key="5">
    <source>
        <dbReference type="ARBA" id="ARBA00023315"/>
    </source>
</evidence>
<evidence type="ECO:0000313" key="10">
    <source>
        <dbReference type="WBParaSite" id="TMUE_0000002192.1"/>
    </source>
</evidence>
<dbReference type="SUPFAM" id="SSF53067">
    <property type="entry name" value="Actin-like ATPase domain"/>
    <property type="match status" value="1"/>
</dbReference>
<dbReference type="InterPro" id="IPR022450">
    <property type="entry name" value="TsaD"/>
</dbReference>
<dbReference type="InterPro" id="IPR000905">
    <property type="entry name" value="Gcp-like_dom"/>
</dbReference>
<evidence type="ECO:0000256" key="3">
    <source>
        <dbReference type="ARBA" id="ARBA00022694"/>
    </source>
</evidence>
<keyword evidence="7" id="KW-0496">Mitochondrion</keyword>
<evidence type="ECO:0000313" key="9">
    <source>
        <dbReference type="Proteomes" id="UP000046395"/>
    </source>
</evidence>
<keyword evidence="2 7" id="KW-0808">Transferase</keyword>
<dbReference type="PRINTS" id="PR00789">
    <property type="entry name" value="OSIALOPTASE"/>
</dbReference>
<comment type="subunit">
    <text evidence="7">Homodimer.</text>
</comment>
<dbReference type="Pfam" id="PF00814">
    <property type="entry name" value="TsaD"/>
    <property type="match status" value="1"/>
</dbReference>
<comment type="catalytic activity">
    <reaction evidence="6 7">
        <text>L-threonylcarbamoyladenylate + adenosine(37) in tRNA = N(6)-L-threonylcarbamoyladenosine(37) in tRNA + AMP + H(+)</text>
        <dbReference type="Rhea" id="RHEA:37059"/>
        <dbReference type="Rhea" id="RHEA-COMP:10162"/>
        <dbReference type="Rhea" id="RHEA-COMP:10163"/>
        <dbReference type="ChEBI" id="CHEBI:15378"/>
        <dbReference type="ChEBI" id="CHEBI:73682"/>
        <dbReference type="ChEBI" id="CHEBI:74411"/>
        <dbReference type="ChEBI" id="CHEBI:74418"/>
        <dbReference type="ChEBI" id="CHEBI:456215"/>
        <dbReference type="EC" id="2.3.1.234"/>
    </reaction>
</comment>
<dbReference type="PANTHER" id="PTHR11735:SF6">
    <property type="entry name" value="TRNA N6-ADENOSINE THREONYLCARBAMOYLTRANSFERASE, MITOCHONDRIAL"/>
    <property type="match status" value="1"/>
</dbReference>
<proteinExistence type="inferred from homology"/>
<dbReference type="GO" id="GO:0005739">
    <property type="term" value="C:mitochondrion"/>
    <property type="evidence" value="ECO:0007669"/>
    <property type="project" value="UniProtKB-SubCell"/>
</dbReference>
<keyword evidence="9" id="KW-1185">Reference proteome</keyword>
<comment type="subcellular location">
    <subcellularLocation>
        <location evidence="7">Mitochondrion</location>
    </subcellularLocation>
</comment>
<keyword evidence="4 7" id="KW-0479">Metal-binding</keyword>
<dbReference type="NCBIfam" id="TIGR00329">
    <property type="entry name" value="gcp_kae1"/>
    <property type="match status" value="1"/>
</dbReference>
<evidence type="ECO:0000259" key="8">
    <source>
        <dbReference type="Pfam" id="PF00814"/>
    </source>
</evidence>
<feature type="domain" description="Gcp-like" evidence="8">
    <location>
        <begin position="55"/>
        <end position="362"/>
    </location>
</feature>
<keyword evidence="5 7" id="KW-0012">Acyltransferase</keyword>
<dbReference type="EC" id="2.3.1.234" evidence="1"/>
<evidence type="ECO:0000256" key="1">
    <source>
        <dbReference type="ARBA" id="ARBA00012156"/>
    </source>
</evidence>
<accession>A0A5S6Q5H1</accession>